<dbReference type="Proteomes" id="UP000075683">
    <property type="component" value="Unassembled WGS sequence"/>
</dbReference>
<dbReference type="AlphaFoldDB" id="A0A150LYU2"/>
<reference evidence="2 3" key="1">
    <citation type="submission" date="2016-01" db="EMBL/GenBank/DDBJ databases">
        <title>Draft Genome Sequences of Seven Thermophilic Sporeformers Isolated from Foods.</title>
        <authorList>
            <person name="Berendsen E.M."/>
            <person name="Wells-Bennik M.H."/>
            <person name="Krawcyk A.O."/>
            <person name="De Jong A."/>
            <person name="Holsappel S."/>
            <person name="Eijlander R.T."/>
            <person name="Kuipers O.P."/>
        </authorList>
    </citation>
    <scope>NUCLEOTIDE SEQUENCE [LARGE SCALE GENOMIC DNA]</scope>
    <source>
        <strain evidence="2 3">B4135</strain>
    </source>
</reference>
<gene>
    <name evidence="2" type="ORF">B4135_2502</name>
</gene>
<accession>A0A150LYU2</accession>
<feature type="region of interest" description="Disordered" evidence="1">
    <location>
        <begin position="1"/>
        <end position="51"/>
    </location>
</feature>
<name>A0A150LYU2_9BACI</name>
<evidence type="ECO:0000313" key="2">
    <source>
        <dbReference type="EMBL" id="KYD17480.1"/>
    </source>
</evidence>
<organism evidence="2 3">
    <name type="scientific">Caldibacillus debilis</name>
    <dbReference type="NCBI Taxonomy" id="301148"/>
    <lineage>
        <taxon>Bacteria</taxon>
        <taxon>Bacillati</taxon>
        <taxon>Bacillota</taxon>
        <taxon>Bacilli</taxon>
        <taxon>Bacillales</taxon>
        <taxon>Bacillaceae</taxon>
        <taxon>Caldibacillus</taxon>
    </lineage>
</organism>
<comment type="caution">
    <text evidence="2">The sequence shown here is derived from an EMBL/GenBank/DDBJ whole genome shotgun (WGS) entry which is preliminary data.</text>
</comment>
<feature type="compositionally biased region" description="Basic and acidic residues" evidence="1">
    <location>
        <begin position="34"/>
        <end position="51"/>
    </location>
</feature>
<proteinExistence type="predicted"/>
<evidence type="ECO:0000256" key="1">
    <source>
        <dbReference type="SAM" id="MobiDB-lite"/>
    </source>
</evidence>
<evidence type="ECO:0000313" key="3">
    <source>
        <dbReference type="Proteomes" id="UP000075683"/>
    </source>
</evidence>
<sequence>MQNSNTVLPPKCRPVHHAKGDASGSRGLLQAFRARADFSPEGIRPENPSKG</sequence>
<dbReference type="EMBL" id="LQYT01000056">
    <property type="protein sequence ID" value="KYD17480.1"/>
    <property type="molecule type" value="Genomic_DNA"/>
</dbReference>
<protein>
    <submittedName>
        <fullName evidence="2">Uncharacterized protein</fullName>
    </submittedName>
</protein>